<dbReference type="GO" id="GO:0016740">
    <property type="term" value="F:transferase activity"/>
    <property type="evidence" value="ECO:0007669"/>
    <property type="project" value="UniProtKB-KW"/>
</dbReference>
<sequence>MSQTQPALSDQVLRISVAMCTYNGERYLNEQLQSFVDQHRLPDELILCDDGSIDNTLSLAEEFARHAPFPVRIVRNAENLGYSRNFAKAISLCSGEVIALSDQDDLWYPQKLARLRELFSAHPEAEGIFSNGDLIDRESHKLPGDLWASFRFRDVDQKRLRSGHAVDVLLQRNVVTGMAFAFRRTWKDELRLMPASWPHDAWLALLMAQAGKLLACPEHLVAYRVHENQKIGVPITSAQKRSYILQHGLGGYLALSRKRNQKDYRASAELFEDLLRVATADSSEDLQRKLLQIRGQIQAKVDHARTSAALLDLSRLRRWPHVLRRKKHYERHSPTGVQAMIRDLLL</sequence>
<accession>A0A7W7ZPD9</accession>
<comment type="caution">
    <text evidence="2">The sequence shown here is derived from an EMBL/GenBank/DDBJ whole genome shotgun (WGS) entry which is preliminary data.</text>
</comment>
<dbReference type="RefSeq" id="WP_184254947.1">
    <property type="nucleotide sequence ID" value="NZ_JACHIO010000007.1"/>
</dbReference>
<dbReference type="CDD" id="cd04196">
    <property type="entry name" value="GT_2_like_d"/>
    <property type="match status" value="1"/>
</dbReference>
<keyword evidence="2" id="KW-0808">Transferase</keyword>
<dbReference type="PANTHER" id="PTHR43685">
    <property type="entry name" value="GLYCOSYLTRANSFERASE"/>
    <property type="match status" value="1"/>
</dbReference>
<proteinExistence type="predicted"/>
<evidence type="ECO:0000313" key="3">
    <source>
        <dbReference type="Proteomes" id="UP000584867"/>
    </source>
</evidence>
<gene>
    <name evidence="2" type="ORF">HDF15_001968</name>
</gene>
<dbReference type="AlphaFoldDB" id="A0A7W7ZPD9"/>
<protein>
    <submittedName>
        <fullName evidence="2">Glycosyltransferase involved in cell wall biosynthesis</fullName>
    </submittedName>
</protein>
<dbReference type="Gene3D" id="3.90.550.10">
    <property type="entry name" value="Spore Coat Polysaccharide Biosynthesis Protein SpsA, Chain A"/>
    <property type="match status" value="1"/>
</dbReference>
<dbReference type="EMBL" id="JACHIO010000007">
    <property type="protein sequence ID" value="MBB5063623.1"/>
    <property type="molecule type" value="Genomic_DNA"/>
</dbReference>
<dbReference type="Proteomes" id="UP000584867">
    <property type="component" value="Unassembled WGS sequence"/>
</dbReference>
<reference evidence="2 3" key="1">
    <citation type="submission" date="2020-08" db="EMBL/GenBank/DDBJ databases">
        <title>Genomic Encyclopedia of Type Strains, Phase IV (KMG-V): Genome sequencing to study the core and pangenomes of soil and plant-associated prokaryotes.</title>
        <authorList>
            <person name="Whitman W."/>
        </authorList>
    </citation>
    <scope>NUCLEOTIDE SEQUENCE [LARGE SCALE GENOMIC DNA]</scope>
    <source>
        <strain evidence="2 3">X5P3</strain>
    </source>
</reference>
<dbReference type="InterPro" id="IPR001173">
    <property type="entry name" value="Glyco_trans_2-like"/>
</dbReference>
<evidence type="ECO:0000259" key="1">
    <source>
        <dbReference type="Pfam" id="PF00535"/>
    </source>
</evidence>
<evidence type="ECO:0000313" key="2">
    <source>
        <dbReference type="EMBL" id="MBB5063623.1"/>
    </source>
</evidence>
<feature type="domain" description="Glycosyltransferase 2-like" evidence="1">
    <location>
        <begin position="16"/>
        <end position="124"/>
    </location>
</feature>
<organism evidence="2 3">
    <name type="scientific">Granulicella mallensis</name>
    <dbReference type="NCBI Taxonomy" id="940614"/>
    <lineage>
        <taxon>Bacteria</taxon>
        <taxon>Pseudomonadati</taxon>
        <taxon>Acidobacteriota</taxon>
        <taxon>Terriglobia</taxon>
        <taxon>Terriglobales</taxon>
        <taxon>Acidobacteriaceae</taxon>
        <taxon>Granulicella</taxon>
    </lineage>
</organism>
<name>A0A7W7ZPD9_9BACT</name>
<dbReference type="InterPro" id="IPR050834">
    <property type="entry name" value="Glycosyltransf_2"/>
</dbReference>
<dbReference type="SUPFAM" id="SSF53448">
    <property type="entry name" value="Nucleotide-diphospho-sugar transferases"/>
    <property type="match status" value="1"/>
</dbReference>
<dbReference type="InterPro" id="IPR029044">
    <property type="entry name" value="Nucleotide-diphossugar_trans"/>
</dbReference>
<dbReference type="Pfam" id="PF00535">
    <property type="entry name" value="Glycos_transf_2"/>
    <property type="match status" value="1"/>
</dbReference>
<dbReference type="PANTHER" id="PTHR43685:SF2">
    <property type="entry name" value="GLYCOSYLTRANSFERASE 2-LIKE DOMAIN-CONTAINING PROTEIN"/>
    <property type="match status" value="1"/>
</dbReference>